<reference evidence="4" key="1">
    <citation type="journal article" date="2017" name="Nature">
        <title>The sunflower genome provides insights into oil metabolism, flowering and Asterid evolution.</title>
        <authorList>
            <person name="Badouin H."/>
            <person name="Gouzy J."/>
            <person name="Grassa C.J."/>
            <person name="Murat F."/>
            <person name="Staton S.E."/>
            <person name="Cottret L."/>
            <person name="Lelandais-Briere C."/>
            <person name="Owens G.L."/>
            <person name="Carrere S."/>
            <person name="Mayjonade B."/>
            <person name="Legrand L."/>
            <person name="Gill N."/>
            <person name="Kane N.C."/>
            <person name="Bowers J.E."/>
            <person name="Hubner S."/>
            <person name="Bellec A."/>
            <person name="Berard A."/>
            <person name="Berges H."/>
            <person name="Blanchet N."/>
            <person name="Boniface M.C."/>
            <person name="Brunel D."/>
            <person name="Catrice O."/>
            <person name="Chaidir N."/>
            <person name="Claudel C."/>
            <person name="Donnadieu C."/>
            <person name="Faraut T."/>
            <person name="Fievet G."/>
            <person name="Helmstetter N."/>
            <person name="King M."/>
            <person name="Knapp S.J."/>
            <person name="Lai Z."/>
            <person name="Le Paslier M.C."/>
            <person name="Lippi Y."/>
            <person name="Lorenzon L."/>
            <person name="Mandel J.R."/>
            <person name="Marage G."/>
            <person name="Marchand G."/>
            <person name="Marquand E."/>
            <person name="Bret-Mestries E."/>
            <person name="Morien E."/>
            <person name="Nambeesan S."/>
            <person name="Nguyen T."/>
            <person name="Pegot-Espagnet P."/>
            <person name="Pouilly N."/>
            <person name="Raftis F."/>
            <person name="Sallet E."/>
            <person name="Schiex T."/>
            <person name="Thomas J."/>
            <person name="Vandecasteele C."/>
            <person name="Vares D."/>
            <person name="Vear F."/>
            <person name="Vautrin S."/>
            <person name="Crespi M."/>
            <person name="Mangin B."/>
            <person name="Burke J.M."/>
            <person name="Salse J."/>
            <person name="Munos S."/>
            <person name="Vincourt P."/>
            <person name="Rieseberg L.H."/>
            <person name="Langlade N.B."/>
        </authorList>
    </citation>
    <scope>NUCLEOTIDE SEQUENCE [LARGE SCALE GENOMIC DNA]</scope>
    <source>
        <strain evidence="4">cv. SF193</strain>
    </source>
</reference>
<evidence type="ECO:0000313" key="2">
    <source>
        <dbReference type="EMBL" id="OTG36741.1"/>
    </source>
</evidence>
<protein>
    <submittedName>
        <fullName evidence="3">Uncharacterized protein</fullName>
    </submittedName>
</protein>
<evidence type="ECO:0000313" key="3">
    <source>
        <dbReference type="EMBL" id="OTG37817.1"/>
    </source>
</evidence>
<keyword evidence="1" id="KW-0732">Signal</keyword>
<feature type="chain" id="PRO_5011914362" evidence="1">
    <location>
        <begin position="17"/>
        <end position="56"/>
    </location>
</feature>
<evidence type="ECO:0000313" key="4">
    <source>
        <dbReference type="Proteomes" id="UP000215914"/>
    </source>
</evidence>
<keyword evidence="4" id="KW-1185">Reference proteome</keyword>
<dbReference type="InParanoid" id="A0A251VQF4"/>
<dbReference type="EMBL" id="CM007890">
    <property type="protein sequence ID" value="OTG37817.1"/>
    <property type="molecule type" value="Genomic_DNA"/>
</dbReference>
<reference evidence="3" key="2">
    <citation type="submission" date="2017-02" db="EMBL/GenBank/DDBJ databases">
        <title>Sunflower complete genome.</title>
        <authorList>
            <person name="Langlade N."/>
            <person name="Munos S."/>
        </authorList>
    </citation>
    <scope>NUCLEOTIDE SEQUENCE [LARGE SCALE GENOMIC DNA]</scope>
    <source>
        <tissue evidence="3">Leaves</tissue>
    </source>
</reference>
<dbReference type="Proteomes" id="UP000215914">
    <property type="component" value="Chromosome 1"/>
</dbReference>
<proteinExistence type="predicted"/>
<dbReference type="AlphaFoldDB" id="A0A251VQF4"/>
<sequence length="56" mass="6302">MYVCFSIIIFANLLISSPTSISFDSNVALCFRFSPFSFFWDRILDSSLTPLPGEST</sequence>
<evidence type="ECO:0000256" key="1">
    <source>
        <dbReference type="SAM" id="SignalP"/>
    </source>
</evidence>
<accession>A0A251VQF4</accession>
<name>A0A251VQF4_HELAN</name>
<feature type="signal peptide" evidence="1">
    <location>
        <begin position="1"/>
        <end position="16"/>
    </location>
</feature>
<organism evidence="3 4">
    <name type="scientific">Helianthus annuus</name>
    <name type="common">Common sunflower</name>
    <dbReference type="NCBI Taxonomy" id="4232"/>
    <lineage>
        <taxon>Eukaryota</taxon>
        <taxon>Viridiplantae</taxon>
        <taxon>Streptophyta</taxon>
        <taxon>Embryophyta</taxon>
        <taxon>Tracheophyta</taxon>
        <taxon>Spermatophyta</taxon>
        <taxon>Magnoliopsida</taxon>
        <taxon>eudicotyledons</taxon>
        <taxon>Gunneridae</taxon>
        <taxon>Pentapetalae</taxon>
        <taxon>asterids</taxon>
        <taxon>campanulids</taxon>
        <taxon>Asterales</taxon>
        <taxon>Asteraceae</taxon>
        <taxon>Asteroideae</taxon>
        <taxon>Heliantheae alliance</taxon>
        <taxon>Heliantheae</taxon>
        <taxon>Helianthus</taxon>
    </lineage>
</organism>
<gene>
    <name evidence="2" type="ORF">HannXRQ_Chr01g0010871</name>
    <name evidence="3" type="ORF">HannXRQ_Chr01g0022971</name>
</gene>
<dbReference type="EMBL" id="CM007890">
    <property type="protein sequence ID" value="OTG36741.1"/>
    <property type="molecule type" value="Genomic_DNA"/>
</dbReference>